<protein>
    <submittedName>
        <fullName evidence="1">Uncharacterized protein</fullName>
    </submittedName>
</protein>
<organism evidence="1 2">
    <name type="scientific">Acropora cervicornis</name>
    <name type="common">Staghorn coral</name>
    <dbReference type="NCBI Taxonomy" id="6130"/>
    <lineage>
        <taxon>Eukaryota</taxon>
        <taxon>Metazoa</taxon>
        <taxon>Cnidaria</taxon>
        <taxon>Anthozoa</taxon>
        <taxon>Hexacorallia</taxon>
        <taxon>Scleractinia</taxon>
        <taxon>Astrocoeniina</taxon>
        <taxon>Acroporidae</taxon>
        <taxon>Acropora</taxon>
    </lineage>
</organism>
<proteinExistence type="predicted"/>
<accession>A0AAD9Q8R7</accession>
<sequence>MCIIAGSGARLPTAKRVKGFLELSDVSVGEFEQASSTRVTSIYSRDTDTHGLLVESSVRLNLGHSSGPCISTISAAVGMESFFIHRHECQQRDAVRVYGTALGQNISFEKAKRMIYSRDREALLCEILDAVNQHYTVLVAVKVAIGVHIAVAIAETTDAIGGRYCYVRNVCGKASGQASGVSSELGRDDDDYMEISRTGSNGYRRGNCRRNGKVSKSIGSGGDMKRTTVGHGKRAFNYITFERSYSLSASGLSNEMLVRSCSTDEELRQVLMKEHPEHSVICRVERCANKGNIEFQGSNR</sequence>
<gene>
    <name evidence="1" type="ORF">P5673_021035</name>
</gene>
<dbReference type="AlphaFoldDB" id="A0AAD9Q8R7"/>
<reference evidence="1" key="2">
    <citation type="journal article" date="2023" name="Science">
        <title>Genomic signatures of disease resistance in endangered staghorn corals.</title>
        <authorList>
            <person name="Vollmer S.V."/>
            <person name="Selwyn J.D."/>
            <person name="Despard B.A."/>
            <person name="Roesel C.L."/>
        </authorList>
    </citation>
    <scope>NUCLEOTIDE SEQUENCE</scope>
    <source>
        <strain evidence="1">K2</strain>
    </source>
</reference>
<evidence type="ECO:0000313" key="1">
    <source>
        <dbReference type="EMBL" id="KAK2556826.1"/>
    </source>
</evidence>
<keyword evidence="2" id="KW-1185">Reference proteome</keyword>
<evidence type="ECO:0000313" key="2">
    <source>
        <dbReference type="Proteomes" id="UP001249851"/>
    </source>
</evidence>
<dbReference type="Proteomes" id="UP001249851">
    <property type="component" value="Unassembled WGS sequence"/>
</dbReference>
<dbReference type="EMBL" id="JARQWQ010000053">
    <property type="protein sequence ID" value="KAK2556826.1"/>
    <property type="molecule type" value="Genomic_DNA"/>
</dbReference>
<name>A0AAD9Q8R7_ACRCE</name>
<comment type="caution">
    <text evidence="1">The sequence shown here is derived from an EMBL/GenBank/DDBJ whole genome shotgun (WGS) entry which is preliminary data.</text>
</comment>
<reference evidence="1" key="1">
    <citation type="journal article" date="2023" name="G3 (Bethesda)">
        <title>Whole genome assembly and annotation of the endangered Caribbean coral Acropora cervicornis.</title>
        <authorList>
            <person name="Selwyn J.D."/>
            <person name="Vollmer S.V."/>
        </authorList>
    </citation>
    <scope>NUCLEOTIDE SEQUENCE</scope>
    <source>
        <strain evidence="1">K2</strain>
    </source>
</reference>